<name>A0A8R1XW85_ONCVO</name>
<sequence length="93" mass="10290">MHFQGNLENNAHRPKQECITSAEAISRLTNGVTQPSSVQFSSSQNSWMDTLSGTRARLGPGTIRGCRTPFLTYSLIVLNMDGVVLFHEDTCFL</sequence>
<protein>
    <submittedName>
        <fullName evidence="1">Uncharacterized protein</fullName>
    </submittedName>
</protein>
<proteinExistence type="predicted"/>
<keyword evidence="2" id="KW-1185">Reference proteome</keyword>
<dbReference type="AlphaFoldDB" id="A0A8R1XW85"/>
<accession>A0A8R1XW85</accession>
<evidence type="ECO:0000313" key="1">
    <source>
        <dbReference type="EnsemblMetazoa" id="OVOC3476.1"/>
    </source>
</evidence>
<dbReference type="Proteomes" id="UP000024404">
    <property type="component" value="Unassembled WGS sequence"/>
</dbReference>
<dbReference type="EMBL" id="CMVM020000116">
    <property type="status" value="NOT_ANNOTATED_CDS"/>
    <property type="molecule type" value="Genomic_DNA"/>
</dbReference>
<evidence type="ECO:0000313" key="2">
    <source>
        <dbReference type="Proteomes" id="UP000024404"/>
    </source>
</evidence>
<reference evidence="2" key="1">
    <citation type="submission" date="2013-10" db="EMBL/GenBank/DDBJ databases">
        <title>Genome sequencing of Onchocerca volvulus.</title>
        <authorList>
            <person name="Cotton J."/>
            <person name="Tsai J."/>
            <person name="Stanley E."/>
            <person name="Tracey A."/>
            <person name="Holroyd N."/>
            <person name="Lustigman S."/>
            <person name="Berriman M."/>
        </authorList>
    </citation>
    <scope>NUCLEOTIDE SEQUENCE</scope>
</reference>
<organism evidence="1 2">
    <name type="scientific">Onchocerca volvulus</name>
    <dbReference type="NCBI Taxonomy" id="6282"/>
    <lineage>
        <taxon>Eukaryota</taxon>
        <taxon>Metazoa</taxon>
        <taxon>Ecdysozoa</taxon>
        <taxon>Nematoda</taxon>
        <taxon>Chromadorea</taxon>
        <taxon>Rhabditida</taxon>
        <taxon>Spirurina</taxon>
        <taxon>Spiruromorpha</taxon>
        <taxon>Filarioidea</taxon>
        <taxon>Onchocercidae</taxon>
        <taxon>Onchocerca</taxon>
    </lineage>
</organism>
<reference evidence="1" key="2">
    <citation type="submission" date="2022-06" db="UniProtKB">
        <authorList>
            <consortium name="EnsemblMetazoa"/>
        </authorList>
    </citation>
    <scope>IDENTIFICATION</scope>
</reference>
<dbReference type="EnsemblMetazoa" id="OVOC3476.1">
    <property type="protein sequence ID" value="OVOC3476.1"/>
    <property type="gene ID" value="WBGene00240285"/>
</dbReference>